<dbReference type="OMA" id="GRTSQNN"/>
<feature type="domain" description="RIN4 pathogenic type III effector avirulence factor Avr cleavage site" evidence="2">
    <location>
        <begin position="200"/>
        <end position="232"/>
    </location>
</feature>
<feature type="compositionally biased region" description="Polar residues" evidence="1">
    <location>
        <begin position="180"/>
        <end position="190"/>
    </location>
</feature>
<dbReference type="GO" id="GO:0005886">
    <property type="term" value="C:plasma membrane"/>
    <property type="evidence" value="ECO:0007669"/>
    <property type="project" value="TreeGrafter"/>
</dbReference>
<dbReference type="InterPro" id="IPR008700">
    <property type="entry name" value="TypeIII_avirulence_cleave"/>
</dbReference>
<feature type="region of interest" description="Disordered" evidence="1">
    <location>
        <begin position="237"/>
        <end position="258"/>
    </location>
</feature>
<feature type="compositionally biased region" description="Basic and acidic residues" evidence="1">
    <location>
        <begin position="106"/>
        <end position="121"/>
    </location>
</feature>
<dbReference type="InterPro" id="IPR040387">
    <property type="entry name" value="RIN4/NOI4"/>
</dbReference>
<feature type="region of interest" description="Disordered" evidence="1">
    <location>
        <begin position="28"/>
        <end position="202"/>
    </location>
</feature>
<dbReference type="PANTHER" id="PTHR33159">
    <property type="entry name" value="RPM1-INTERACTING PROTEIN 4 (RIN4) FAMILY PROTEIN"/>
    <property type="match status" value="1"/>
</dbReference>
<evidence type="ECO:0000259" key="2">
    <source>
        <dbReference type="Pfam" id="PF05627"/>
    </source>
</evidence>
<feature type="region of interest" description="Disordered" evidence="1">
    <location>
        <begin position="1"/>
        <end position="20"/>
    </location>
</feature>
<evidence type="ECO:0000256" key="1">
    <source>
        <dbReference type="SAM" id="MobiDB-lite"/>
    </source>
</evidence>
<dbReference type="Pfam" id="PF05627">
    <property type="entry name" value="AvrRpt-cleavage"/>
    <property type="match status" value="2"/>
</dbReference>
<dbReference type="AlphaFoldDB" id="D5ADF7"/>
<sequence length="276" mass="30145">MAQRPTHVPKFGDWNTDQDVPYTSVFENARVGKGAGGKIINPNDPEENPTGFAPVVQRNNIAAQLPRKNSDPEDSIPGRSHTPPRRGNNSELNGPHVAKPRHEKRSSREDGGIRYHVESPARGRRGLGESPGHQYANTNNLQKRESGTGEHHYQGQNQSPAHHLYQGLGNKPGAGAMFPPSTTGQKSQGGNIRANETPGKGAPLPNFGAWNESNPASADGYTYIFNKAREEKLTRGTTKIPTIPPETPPHDFGNKQANVPSRNSLFWCCFKPRATE</sequence>
<reference evidence="3" key="1">
    <citation type="submission" date="2010-04" db="EMBL/GenBank/DDBJ databases">
        <authorList>
            <person name="Reid K.E."/>
            <person name="Liao N."/>
            <person name="Chan S."/>
            <person name="Docking R."/>
            <person name="Taylor G."/>
            <person name="Moore R."/>
            <person name="Mayo M."/>
            <person name="Munro S."/>
            <person name="King J."/>
            <person name="Yanchuk A."/>
            <person name="Holt R."/>
            <person name="Jones S."/>
            <person name="Marra M."/>
            <person name="Ritland C.E."/>
            <person name="Ritland K."/>
            <person name="Bohlmann J."/>
        </authorList>
    </citation>
    <scope>NUCLEOTIDE SEQUENCE</scope>
    <source>
        <tissue evidence="3">Bud</tissue>
    </source>
</reference>
<protein>
    <recommendedName>
        <fullName evidence="2">RIN4 pathogenic type III effector avirulence factor Avr cleavage site domain-containing protein</fullName>
    </recommendedName>
</protein>
<name>D5ADF7_PICSI</name>
<evidence type="ECO:0000313" key="3">
    <source>
        <dbReference type="EMBL" id="ADE77576.1"/>
    </source>
</evidence>
<dbReference type="EMBL" id="BT124315">
    <property type="protein sequence ID" value="ADE77576.1"/>
    <property type="molecule type" value="mRNA"/>
</dbReference>
<dbReference type="PANTHER" id="PTHR33159:SF6">
    <property type="entry name" value="RPM1-INTERACTING PROTEIN 4"/>
    <property type="match status" value="1"/>
</dbReference>
<organism evidence="3">
    <name type="scientific">Picea sitchensis</name>
    <name type="common">Sitka spruce</name>
    <name type="synonym">Pinus sitchensis</name>
    <dbReference type="NCBI Taxonomy" id="3332"/>
    <lineage>
        <taxon>Eukaryota</taxon>
        <taxon>Viridiplantae</taxon>
        <taxon>Streptophyta</taxon>
        <taxon>Embryophyta</taxon>
        <taxon>Tracheophyta</taxon>
        <taxon>Spermatophyta</taxon>
        <taxon>Pinopsida</taxon>
        <taxon>Pinidae</taxon>
        <taxon>Conifers I</taxon>
        <taxon>Pinales</taxon>
        <taxon>Pinaceae</taxon>
        <taxon>Picea</taxon>
    </lineage>
</organism>
<feature type="compositionally biased region" description="Basic and acidic residues" evidence="1">
    <location>
        <begin position="142"/>
        <end position="153"/>
    </location>
</feature>
<feature type="domain" description="RIN4 pathogenic type III effector avirulence factor Avr cleavage site" evidence="2">
    <location>
        <begin position="3"/>
        <end position="33"/>
    </location>
</feature>
<proteinExistence type="evidence at transcript level"/>
<accession>D5ADF7</accession>